<feature type="region of interest" description="Disordered" evidence="1">
    <location>
        <begin position="103"/>
        <end position="141"/>
    </location>
</feature>
<sequence length="141" mass="16456">MSLNSMLESINSIITDIYSNDNLFFNDHFDINSFDQINDLENSDGNSSVENNRKHFLDESPPQEIIEDQKSINSIITDIYSNDNLFFNDHFDINSFDQINDLENSDGNSSVENNRKHFLDESPPQEIIEDQNDYKRRKIVD</sequence>
<evidence type="ECO:0000313" key="2">
    <source>
        <dbReference type="EMBL" id="RHZ75438.1"/>
    </source>
</evidence>
<evidence type="ECO:0000256" key="1">
    <source>
        <dbReference type="SAM" id="MobiDB-lite"/>
    </source>
</evidence>
<dbReference type="AlphaFoldDB" id="A0A397IMK2"/>
<name>A0A397IMK2_9GLOM</name>
<comment type="caution">
    <text evidence="2">The sequence shown here is derived from an EMBL/GenBank/DDBJ whole genome shotgun (WGS) entry which is preliminary data.</text>
</comment>
<dbReference type="EMBL" id="PQFF01000198">
    <property type="protein sequence ID" value="RHZ75438.1"/>
    <property type="molecule type" value="Genomic_DNA"/>
</dbReference>
<evidence type="ECO:0000313" key="3">
    <source>
        <dbReference type="Proteomes" id="UP000266861"/>
    </source>
</evidence>
<accession>A0A397IMK2</accession>
<keyword evidence="3" id="KW-1185">Reference proteome</keyword>
<reference evidence="2 3" key="1">
    <citation type="submission" date="2018-08" db="EMBL/GenBank/DDBJ databases">
        <title>Genome and evolution of the arbuscular mycorrhizal fungus Diversispora epigaea (formerly Glomus versiforme) and its bacterial endosymbionts.</title>
        <authorList>
            <person name="Sun X."/>
            <person name="Fei Z."/>
            <person name="Harrison M."/>
        </authorList>
    </citation>
    <scope>NUCLEOTIDE SEQUENCE [LARGE SCALE GENOMIC DNA]</scope>
    <source>
        <strain evidence="2 3">IT104</strain>
    </source>
</reference>
<organism evidence="2 3">
    <name type="scientific">Diversispora epigaea</name>
    <dbReference type="NCBI Taxonomy" id="1348612"/>
    <lineage>
        <taxon>Eukaryota</taxon>
        <taxon>Fungi</taxon>
        <taxon>Fungi incertae sedis</taxon>
        <taxon>Mucoromycota</taxon>
        <taxon>Glomeromycotina</taxon>
        <taxon>Glomeromycetes</taxon>
        <taxon>Diversisporales</taxon>
        <taxon>Diversisporaceae</taxon>
        <taxon>Diversispora</taxon>
    </lineage>
</organism>
<gene>
    <name evidence="2" type="ORF">Glove_213g4</name>
</gene>
<protein>
    <submittedName>
        <fullName evidence="2">Uncharacterized protein</fullName>
    </submittedName>
</protein>
<dbReference type="Proteomes" id="UP000266861">
    <property type="component" value="Unassembled WGS sequence"/>
</dbReference>
<feature type="compositionally biased region" description="Polar residues" evidence="1">
    <location>
        <begin position="103"/>
        <end position="112"/>
    </location>
</feature>
<proteinExistence type="predicted"/>